<protein>
    <submittedName>
        <fullName evidence="8">Branched-chain amino acid ABC transporter permease</fullName>
    </submittedName>
</protein>
<evidence type="ECO:0000256" key="6">
    <source>
        <dbReference type="SAM" id="Phobius"/>
    </source>
</evidence>
<sequence length="320" mass="34025">MNAERNFLAAFVLLMLAFALGIRNDYLLHIAILVLLYTVLASSLNLIVGYVGEFPLGHVAFFGIGAYAMALGATRLGIAPGLLIPLAGVVAALAGLLIGGVTLRLKGPFFVIVTLAFAEVLRLVANNWIDLTNGPMGISNVPHPAFLDGAGWLSGKRGYAAMGVALAAASLFIAYRLVHSNAGRAAVTLRENRYVALSIGIDPVRYALFVFTVAAFLAGLAGGYYAAYISYVGPEVFGFPFTVSMIIMVLLGGKGTLAGPIVGAVAVTLLEEYLREFKELRLSLFGLIVMAVVLFSPDGFMGYVRRLAPRRAPQTEKRHA</sequence>
<feature type="transmembrane region" description="Helical" evidence="6">
    <location>
        <begin position="59"/>
        <end position="78"/>
    </location>
</feature>
<evidence type="ECO:0000256" key="1">
    <source>
        <dbReference type="ARBA" id="ARBA00004651"/>
    </source>
</evidence>
<dbReference type="OrthoDB" id="9814461at2"/>
<evidence type="ECO:0000256" key="2">
    <source>
        <dbReference type="ARBA" id="ARBA00022475"/>
    </source>
</evidence>
<reference evidence="9 10" key="1">
    <citation type="submission" date="2016-06" db="EMBL/GenBank/DDBJ databases">
        <title>Complete genome sequences of Bordetella bronchialis and Bordetella flabilis.</title>
        <authorList>
            <person name="LiPuma J.J."/>
            <person name="Spilker T."/>
        </authorList>
    </citation>
    <scope>NUCLEOTIDE SEQUENCE [LARGE SCALE GENOMIC DNA]</scope>
    <source>
        <strain evidence="8 10">AU17976</strain>
        <strain evidence="7 9">AU3182</strain>
    </source>
</reference>
<feature type="transmembrane region" description="Helical" evidence="6">
    <location>
        <begin position="246"/>
        <end position="270"/>
    </location>
</feature>
<keyword evidence="3 6" id="KW-0812">Transmembrane</keyword>
<feature type="transmembrane region" description="Helical" evidence="6">
    <location>
        <begin position="206"/>
        <end position="226"/>
    </location>
</feature>
<evidence type="ECO:0000313" key="10">
    <source>
        <dbReference type="Proteomes" id="UP000092213"/>
    </source>
</evidence>
<organism evidence="8 10">
    <name type="scientific">Bordetella bronchialis</name>
    <dbReference type="NCBI Taxonomy" id="463025"/>
    <lineage>
        <taxon>Bacteria</taxon>
        <taxon>Pseudomonadati</taxon>
        <taxon>Pseudomonadota</taxon>
        <taxon>Betaproteobacteria</taxon>
        <taxon>Burkholderiales</taxon>
        <taxon>Alcaligenaceae</taxon>
        <taxon>Bordetella</taxon>
    </lineage>
</organism>
<dbReference type="STRING" id="463025.BAU08_25590"/>
<feature type="transmembrane region" description="Helical" evidence="6">
    <location>
        <begin position="282"/>
        <end position="304"/>
    </location>
</feature>
<dbReference type="EMBL" id="CP016171">
    <property type="protein sequence ID" value="ANN75067.1"/>
    <property type="molecule type" value="Genomic_DNA"/>
</dbReference>
<keyword evidence="4 6" id="KW-1133">Transmembrane helix</keyword>
<dbReference type="Proteomes" id="UP000091897">
    <property type="component" value="Chromosome"/>
</dbReference>
<dbReference type="Proteomes" id="UP000092213">
    <property type="component" value="Chromosome"/>
</dbReference>
<evidence type="ECO:0000313" key="7">
    <source>
        <dbReference type="EMBL" id="ANN69919.1"/>
    </source>
</evidence>
<dbReference type="InterPro" id="IPR043428">
    <property type="entry name" value="LivM-like"/>
</dbReference>
<dbReference type="PANTHER" id="PTHR30482:SF10">
    <property type="entry name" value="HIGH-AFFINITY BRANCHED-CHAIN AMINO ACID TRANSPORT PROTEIN BRAE"/>
    <property type="match status" value="1"/>
</dbReference>
<dbReference type="GO" id="GO:0005886">
    <property type="term" value="C:plasma membrane"/>
    <property type="evidence" value="ECO:0007669"/>
    <property type="project" value="UniProtKB-SubCell"/>
</dbReference>
<gene>
    <name evidence="7" type="ORF">BAU06_25010</name>
    <name evidence="8" type="ORF">BAU08_25590</name>
</gene>
<evidence type="ECO:0000313" key="9">
    <source>
        <dbReference type="Proteomes" id="UP000091897"/>
    </source>
</evidence>
<keyword evidence="5 6" id="KW-0472">Membrane</keyword>
<dbReference type="Pfam" id="PF02653">
    <property type="entry name" value="BPD_transp_2"/>
    <property type="match status" value="1"/>
</dbReference>
<evidence type="ECO:0000256" key="5">
    <source>
        <dbReference type="ARBA" id="ARBA00023136"/>
    </source>
</evidence>
<dbReference type="GO" id="GO:0015658">
    <property type="term" value="F:branched-chain amino acid transmembrane transporter activity"/>
    <property type="evidence" value="ECO:0007669"/>
    <property type="project" value="InterPro"/>
</dbReference>
<evidence type="ECO:0000256" key="4">
    <source>
        <dbReference type="ARBA" id="ARBA00022989"/>
    </source>
</evidence>
<evidence type="ECO:0000313" key="8">
    <source>
        <dbReference type="EMBL" id="ANN75067.1"/>
    </source>
</evidence>
<feature type="transmembrane region" description="Helical" evidence="6">
    <location>
        <begin position="84"/>
        <end position="103"/>
    </location>
</feature>
<feature type="transmembrane region" description="Helical" evidence="6">
    <location>
        <begin position="110"/>
        <end position="129"/>
    </location>
</feature>
<accession>A0A193G4Z7</accession>
<feature type="transmembrane region" description="Helical" evidence="6">
    <location>
        <begin position="159"/>
        <end position="178"/>
    </location>
</feature>
<comment type="subcellular location">
    <subcellularLocation>
        <location evidence="1">Cell membrane</location>
        <topology evidence="1">Multi-pass membrane protein</topology>
    </subcellularLocation>
</comment>
<feature type="transmembrane region" description="Helical" evidence="6">
    <location>
        <begin position="29"/>
        <end position="52"/>
    </location>
</feature>
<dbReference type="CDD" id="cd06581">
    <property type="entry name" value="TM_PBP1_LivM_like"/>
    <property type="match status" value="1"/>
</dbReference>
<proteinExistence type="predicted"/>
<name>A0A193G4Z7_9BORD</name>
<keyword evidence="9" id="KW-1185">Reference proteome</keyword>
<dbReference type="KEGG" id="bbro:BAU06_25010"/>
<evidence type="ECO:0000256" key="3">
    <source>
        <dbReference type="ARBA" id="ARBA00022692"/>
    </source>
</evidence>
<dbReference type="PANTHER" id="PTHR30482">
    <property type="entry name" value="HIGH-AFFINITY BRANCHED-CHAIN AMINO ACID TRANSPORT SYSTEM PERMEASE"/>
    <property type="match status" value="1"/>
</dbReference>
<dbReference type="InterPro" id="IPR001851">
    <property type="entry name" value="ABC_transp_permease"/>
</dbReference>
<dbReference type="AlphaFoldDB" id="A0A193G4Z7"/>
<keyword evidence="2" id="KW-1003">Cell membrane</keyword>
<dbReference type="EMBL" id="CP016170">
    <property type="protein sequence ID" value="ANN69919.1"/>
    <property type="molecule type" value="Genomic_DNA"/>
</dbReference>